<comment type="similarity">
    <text evidence="1">Belongs to the glycosyltransferase 2 family.</text>
</comment>
<dbReference type="InterPro" id="IPR029044">
    <property type="entry name" value="Nucleotide-diphossugar_trans"/>
</dbReference>
<sequence length="347" mass="38776">MIVAIIPAHNEGQSIQGTIASLLHQTHSPDRILVVSDNSTDNTVEIARAAGADVMESVDNTHRKAGALNQALEVVAAMNPRHVMVMDADTQLAPRFIEIALERLRDPKMGAVGAVFGGVDPEGYLQYMQRLEWARYAEQIERTDQTFVLSGTAALIRWDAMEAVKDHFGRYYDLGSITEDMRLTLDLKTVGYRLCSPVECESTTEMMPSVKLLFLQRRRWYLGALQNVTAYGFTRVSAPYWRQQLMLCLSVGLMSLYLTLTALSLVFGWFALNPFWLAVGAVFAVERTVTVWKLGWKARFTAVLVFPELIYALILQSAFVAAVHQHLTGQTGSWHHVEVEEGTPVNV</sequence>
<evidence type="ECO:0000256" key="2">
    <source>
        <dbReference type="ARBA" id="ARBA00022676"/>
    </source>
</evidence>
<accession>A0ABP5J4R8</accession>
<proteinExistence type="inferred from homology"/>
<keyword evidence="4" id="KW-0472">Membrane</keyword>
<keyword evidence="4" id="KW-1133">Transmembrane helix</keyword>
<dbReference type="PANTHER" id="PTHR43630">
    <property type="entry name" value="POLY-BETA-1,6-N-ACETYL-D-GLUCOSAMINE SYNTHASE"/>
    <property type="match status" value="1"/>
</dbReference>
<keyword evidence="7" id="KW-1185">Reference proteome</keyword>
<feature type="transmembrane region" description="Helical" evidence="4">
    <location>
        <begin position="245"/>
        <end position="269"/>
    </location>
</feature>
<dbReference type="EMBL" id="BAAAQA010000006">
    <property type="protein sequence ID" value="GAA2112183.1"/>
    <property type="molecule type" value="Genomic_DNA"/>
</dbReference>
<name>A0ABP5J4R8_9MICC</name>
<evidence type="ECO:0000313" key="7">
    <source>
        <dbReference type="Proteomes" id="UP001500166"/>
    </source>
</evidence>
<evidence type="ECO:0000256" key="4">
    <source>
        <dbReference type="SAM" id="Phobius"/>
    </source>
</evidence>
<feature type="domain" description="Glycosyltransferase 2-like" evidence="5">
    <location>
        <begin position="4"/>
        <end position="162"/>
    </location>
</feature>
<dbReference type="Pfam" id="PF00535">
    <property type="entry name" value="Glycos_transf_2"/>
    <property type="match status" value="1"/>
</dbReference>
<feature type="transmembrane region" description="Helical" evidence="4">
    <location>
        <begin position="302"/>
        <end position="323"/>
    </location>
</feature>
<protein>
    <recommendedName>
        <fullName evidence="5">Glycosyltransferase 2-like domain-containing protein</fullName>
    </recommendedName>
</protein>
<dbReference type="Proteomes" id="UP001500166">
    <property type="component" value="Unassembled WGS sequence"/>
</dbReference>
<evidence type="ECO:0000256" key="1">
    <source>
        <dbReference type="ARBA" id="ARBA00006739"/>
    </source>
</evidence>
<dbReference type="CDD" id="cd06423">
    <property type="entry name" value="CESA_like"/>
    <property type="match status" value="1"/>
</dbReference>
<dbReference type="SUPFAM" id="SSF53448">
    <property type="entry name" value="Nucleotide-diphospho-sugar transferases"/>
    <property type="match status" value="1"/>
</dbReference>
<reference evidence="7" key="1">
    <citation type="journal article" date="2019" name="Int. J. Syst. Evol. Microbiol.">
        <title>The Global Catalogue of Microorganisms (GCM) 10K type strain sequencing project: providing services to taxonomists for standard genome sequencing and annotation.</title>
        <authorList>
            <consortium name="The Broad Institute Genomics Platform"/>
            <consortium name="The Broad Institute Genome Sequencing Center for Infectious Disease"/>
            <person name="Wu L."/>
            <person name="Ma J."/>
        </authorList>
    </citation>
    <scope>NUCLEOTIDE SEQUENCE [LARGE SCALE GENOMIC DNA]</scope>
    <source>
        <strain evidence="7">JCM 15914</strain>
    </source>
</reference>
<dbReference type="Gene3D" id="3.90.550.10">
    <property type="entry name" value="Spore Coat Polysaccharide Biosynthesis Protein SpsA, Chain A"/>
    <property type="match status" value="1"/>
</dbReference>
<comment type="caution">
    <text evidence="6">The sequence shown here is derived from an EMBL/GenBank/DDBJ whole genome shotgun (WGS) entry which is preliminary data.</text>
</comment>
<evidence type="ECO:0000313" key="6">
    <source>
        <dbReference type="EMBL" id="GAA2112183.1"/>
    </source>
</evidence>
<keyword evidence="2" id="KW-0328">Glycosyltransferase</keyword>
<evidence type="ECO:0000256" key="3">
    <source>
        <dbReference type="ARBA" id="ARBA00022679"/>
    </source>
</evidence>
<organism evidence="6 7">
    <name type="scientific">Kocuria atrinae</name>
    <dbReference type="NCBI Taxonomy" id="592377"/>
    <lineage>
        <taxon>Bacteria</taxon>
        <taxon>Bacillati</taxon>
        <taxon>Actinomycetota</taxon>
        <taxon>Actinomycetes</taxon>
        <taxon>Micrococcales</taxon>
        <taxon>Micrococcaceae</taxon>
        <taxon>Kocuria</taxon>
    </lineage>
</organism>
<keyword evidence="4" id="KW-0812">Transmembrane</keyword>
<dbReference type="PANTHER" id="PTHR43630:SF1">
    <property type="entry name" value="POLY-BETA-1,6-N-ACETYL-D-GLUCOSAMINE SYNTHASE"/>
    <property type="match status" value="1"/>
</dbReference>
<gene>
    <name evidence="6" type="ORF">GCM10009824_08100</name>
</gene>
<dbReference type="RefSeq" id="WP_344223738.1">
    <property type="nucleotide sequence ID" value="NZ_BAAAQA010000006.1"/>
</dbReference>
<evidence type="ECO:0000259" key="5">
    <source>
        <dbReference type="Pfam" id="PF00535"/>
    </source>
</evidence>
<dbReference type="InterPro" id="IPR001173">
    <property type="entry name" value="Glyco_trans_2-like"/>
</dbReference>
<keyword evidence="3" id="KW-0808">Transferase</keyword>